<organism evidence="1 2">
    <name type="scientific">Desulfofarcimen acetoxidans (strain ATCC 49208 / DSM 771 / KCTC 5769 / VKM B-1644 / 5575)</name>
    <name type="common">Desulfotomaculum acetoxidans</name>
    <dbReference type="NCBI Taxonomy" id="485916"/>
    <lineage>
        <taxon>Bacteria</taxon>
        <taxon>Bacillati</taxon>
        <taxon>Bacillota</taxon>
        <taxon>Clostridia</taxon>
        <taxon>Eubacteriales</taxon>
        <taxon>Peptococcaceae</taxon>
        <taxon>Desulfofarcimen</taxon>
    </lineage>
</organism>
<proteinExistence type="predicted"/>
<sequence length="52" mass="6073">MKQEKLYNVMDKLSSLEYDYAKLRIVVDKQQALSDKLLITQEGSIFRGTCFN</sequence>
<protein>
    <submittedName>
        <fullName evidence="1">Uncharacterized protein</fullName>
    </submittedName>
</protein>
<reference evidence="1 2" key="1">
    <citation type="journal article" date="2009" name="Stand. Genomic Sci.">
        <title>Complete genome sequence of Desulfotomaculum acetoxidans type strain (5575).</title>
        <authorList>
            <person name="Spring S."/>
            <person name="Lapidus A."/>
            <person name="Schroder M."/>
            <person name="Gleim D."/>
            <person name="Sims D."/>
            <person name="Meincke L."/>
            <person name="Glavina Del Rio T."/>
            <person name="Tice H."/>
            <person name="Copeland A."/>
            <person name="Cheng J.F."/>
            <person name="Lucas S."/>
            <person name="Chen F."/>
            <person name="Nolan M."/>
            <person name="Bruce D."/>
            <person name="Goodwin L."/>
            <person name="Pitluck S."/>
            <person name="Ivanova N."/>
            <person name="Mavromatis K."/>
            <person name="Mikhailova N."/>
            <person name="Pati A."/>
            <person name="Chen A."/>
            <person name="Palaniappan K."/>
            <person name="Land M."/>
            <person name="Hauser L."/>
            <person name="Chang Y.J."/>
            <person name="Jeffries C.D."/>
            <person name="Chain P."/>
            <person name="Saunders E."/>
            <person name="Brettin T."/>
            <person name="Detter J.C."/>
            <person name="Goker M."/>
            <person name="Bristow J."/>
            <person name="Eisen J.A."/>
            <person name="Markowitz V."/>
            <person name="Hugenholtz P."/>
            <person name="Kyrpides N.C."/>
            <person name="Klenk H.P."/>
            <person name="Han C."/>
        </authorList>
    </citation>
    <scope>NUCLEOTIDE SEQUENCE [LARGE SCALE GENOMIC DNA]</scope>
    <source>
        <strain evidence="2">ATCC 49208 / DSM 771 / VKM B-1644</strain>
    </source>
</reference>
<accession>C8VYX5</accession>
<dbReference type="KEGG" id="dae:Dtox_2056"/>
<name>C8VYX5_DESAS</name>
<evidence type="ECO:0000313" key="1">
    <source>
        <dbReference type="EMBL" id="ACV62885.1"/>
    </source>
</evidence>
<dbReference type="RefSeq" id="WP_015757589.1">
    <property type="nucleotide sequence ID" value="NC_013216.1"/>
</dbReference>
<dbReference type="EMBL" id="CP001720">
    <property type="protein sequence ID" value="ACV62885.1"/>
    <property type="molecule type" value="Genomic_DNA"/>
</dbReference>
<evidence type="ECO:0000313" key="2">
    <source>
        <dbReference type="Proteomes" id="UP000002217"/>
    </source>
</evidence>
<dbReference type="STRING" id="485916.Dtox_2056"/>
<keyword evidence="2" id="KW-1185">Reference proteome</keyword>
<dbReference type="HOGENOM" id="CLU_3079109_0_0_9"/>
<dbReference type="AlphaFoldDB" id="C8VYX5"/>
<gene>
    <name evidence="1" type="ordered locus">Dtox_2056</name>
</gene>
<dbReference type="Proteomes" id="UP000002217">
    <property type="component" value="Chromosome"/>
</dbReference>